<evidence type="ECO:0000256" key="1">
    <source>
        <dbReference type="SAM" id="Phobius"/>
    </source>
</evidence>
<dbReference type="RefSeq" id="WP_073474369.1">
    <property type="nucleotide sequence ID" value="NZ_FQZU01000006.1"/>
</dbReference>
<keyword evidence="1" id="KW-0812">Transmembrane</keyword>
<evidence type="ECO:0000313" key="3">
    <source>
        <dbReference type="Proteomes" id="UP000183994"/>
    </source>
</evidence>
<keyword evidence="1" id="KW-1133">Transmembrane helix</keyword>
<dbReference type="EMBL" id="FQZU01000006">
    <property type="protein sequence ID" value="SHJ31045.1"/>
    <property type="molecule type" value="Genomic_DNA"/>
</dbReference>
<name>A0A1M6I9D8_9BACT</name>
<protein>
    <submittedName>
        <fullName evidence="2">Uncharacterized protein</fullName>
    </submittedName>
</protein>
<dbReference type="STRING" id="1121393.SAMN02745216_01396"/>
<dbReference type="OrthoDB" id="9875208at2"/>
<keyword evidence="3" id="KW-1185">Reference proteome</keyword>
<sequence>MEPKNKDWEKTRSILSAVHRNREEAVLGPQWQSRVMDAVRTLPRKEAMEDRPSVMLERMVWRFAPAACVLIAAMTLVLLSQDFTPQYGLVEAMMDDSMGNLLVQTIQMQ</sequence>
<accession>A0A1M6I9D8</accession>
<dbReference type="AlphaFoldDB" id="A0A1M6I9D8"/>
<keyword evidence="1" id="KW-0472">Membrane</keyword>
<reference evidence="3" key="1">
    <citation type="submission" date="2016-11" db="EMBL/GenBank/DDBJ databases">
        <authorList>
            <person name="Varghese N."/>
            <person name="Submissions S."/>
        </authorList>
    </citation>
    <scope>NUCLEOTIDE SEQUENCE [LARGE SCALE GENOMIC DNA]</scope>
    <source>
        <strain evidence="3">DSM 16219</strain>
    </source>
</reference>
<feature type="transmembrane region" description="Helical" evidence="1">
    <location>
        <begin position="60"/>
        <end position="79"/>
    </location>
</feature>
<dbReference type="Proteomes" id="UP000183994">
    <property type="component" value="Unassembled WGS sequence"/>
</dbReference>
<evidence type="ECO:0000313" key="2">
    <source>
        <dbReference type="EMBL" id="SHJ31045.1"/>
    </source>
</evidence>
<gene>
    <name evidence="2" type="ORF">SAMN02745216_01396</name>
</gene>
<proteinExistence type="predicted"/>
<organism evidence="2 3">
    <name type="scientific">Desulfatibacillum alkenivorans DSM 16219</name>
    <dbReference type="NCBI Taxonomy" id="1121393"/>
    <lineage>
        <taxon>Bacteria</taxon>
        <taxon>Pseudomonadati</taxon>
        <taxon>Thermodesulfobacteriota</taxon>
        <taxon>Desulfobacteria</taxon>
        <taxon>Desulfobacterales</taxon>
        <taxon>Desulfatibacillaceae</taxon>
        <taxon>Desulfatibacillum</taxon>
    </lineage>
</organism>